<dbReference type="InterPro" id="IPR006427">
    <property type="entry name" value="Portal_HK97"/>
</dbReference>
<dbReference type="Pfam" id="PF04860">
    <property type="entry name" value="Phage_portal"/>
    <property type="match status" value="1"/>
</dbReference>
<dbReference type="STRING" id="44009.RV01_GL001215"/>
<comment type="caution">
    <text evidence="1">The sequence shown here is derived from an EMBL/GenBank/DDBJ whole genome shotgun (WGS) entry which is preliminary data.</text>
</comment>
<name>S0KR44_9ENTE</name>
<dbReference type="Proteomes" id="UP000014127">
    <property type="component" value="Unassembled WGS sequence"/>
</dbReference>
<reference evidence="1 2" key="1">
    <citation type="submission" date="2013-03" db="EMBL/GenBank/DDBJ databases">
        <title>The Genome Sequence of Enterococcus dispar ATCC_51266 (Illumina only assembly).</title>
        <authorList>
            <consortium name="The Broad Institute Genomics Platform"/>
            <consortium name="The Broad Institute Genome Sequencing Center for Infectious Disease"/>
            <person name="Earl A."/>
            <person name="Russ C."/>
            <person name="Gilmore M."/>
            <person name="Surin D."/>
            <person name="Walker B."/>
            <person name="Young S."/>
            <person name="Zeng Q."/>
            <person name="Gargeya S."/>
            <person name="Fitzgerald M."/>
            <person name="Haas B."/>
            <person name="Abouelleil A."/>
            <person name="Allen A.W."/>
            <person name="Alvarado L."/>
            <person name="Arachchi H.M."/>
            <person name="Berlin A.M."/>
            <person name="Chapman S.B."/>
            <person name="Gainer-Dewar J."/>
            <person name="Goldberg J."/>
            <person name="Griggs A."/>
            <person name="Gujja S."/>
            <person name="Hansen M."/>
            <person name="Howarth C."/>
            <person name="Imamovic A."/>
            <person name="Ireland A."/>
            <person name="Larimer J."/>
            <person name="McCowan C."/>
            <person name="Murphy C."/>
            <person name="Pearson M."/>
            <person name="Poon T.W."/>
            <person name="Priest M."/>
            <person name="Roberts A."/>
            <person name="Saif S."/>
            <person name="Shea T."/>
            <person name="Sisk P."/>
            <person name="Sykes S."/>
            <person name="Wortman J."/>
            <person name="Nusbaum C."/>
            <person name="Birren B."/>
        </authorList>
    </citation>
    <scope>NUCLEOTIDE SEQUENCE [LARGE SCALE GENOMIC DNA]</scope>
    <source>
        <strain evidence="1 2">ATCC 51266</strain>
    </source>
</reference>
<protein>
    <submittedName>
        <fullName evidence="1">HK97 family phage portal protein</fullName>
    </submittedName>
</protein>
<dbReference type="PATRIC" id="fig|1139219.3.peg.935"/>
<dbReference type="HOGENOM" id="CLU_058627_1_0_9"/>
<keyword evidence="2" id="KW-1185">Reference proteome</keyword>
<gene>
    <name evidence="1" type="ORF">OMK_00969</name>
</gene>
<dbReference type="eggNOG" id="COG4695">
    <property type="taxonomic scope" value="Bacteria"/>
</dbReference>
<proteinExistence type="predicted"/>
<dbReference type="OrthoDB" id="395750at2"/>
<dbReference type="AlphaFoldDB" id="S0KR44"/>
<dbReference type="EMBL" id="AHYR01000004">
    <property type="protein sequence ID" value="EOT42608.1"/>
    <property type="molecule type" value="Genomic_DNA"/>
</dbReference>
<dbReference type="RefSeq" id="WP_016172149.1">
    <property type="nucleotide sequence ID" value="NZ_ASWK01000001.1"/>
</dbReference>
<dbReference type="NCBIfam" id="TIGR01537">
    <property type="entry name" value="portal_HK97"/>
    <property type="match status" value="1"/>
</dbReference>
<dbReference type="InterPro" id="IPR006944">
    <property type="entry name" value="Phage/GTA_portal"/>
</dbReference>
<evidence type="ECO:0000313" key="1">
    <source>
        <dbReference type="EMBL" id="EOT42608.1"/>
    </source>
</evidence>
<organism evidence="1 2">
    <name type="scientific">Enterococcus dispar ATCC 51266</name>
    <dbReference type="NCBI Taxonomy" id="1139219"/>
    <lineage>
        <taxon>Bacteria</taxon>
        <taxon>Bacillati</taxon>
        <taxon>Bacillota</taxon>
        <taxon>Bacilli</taxon>
        <taxon>Lactobacillales</taxon>
        <taxon>Enterococcaceae</taxon>
        <taxon>Enterococcus</taxon>
    </lineage>
</organism>
<evidence type="ECO:0000313" key="2">
    <source>
        <dbReference type="Proteomes" id="UP000014127"/>
    </source>
</evidence>
<sequence>MGLISTAYNFFTRRSLETIEDHFCKLQTDMAVKQFAIETCIDLIANAMSKVEFKTYSKKKSVRNSLYYRLNVAPNKKESATEFRKKLIRRLIYYNEVLIVSPEPFSDEIFIADGWNVVESAIKYDYYTNVIIGDLMFDKSFSEEDVFLIRLSDTNIRQLVDSFYLSYGKLIASAMNIYKRSNARRYIMKGDLFRPQDGGNQKKINDMMTSQFKTFMEADNAGAVFQLQEGYDLKDISDSSRPDSRDIKNLIDDVFELAAIAFHVPINLFKGNMSGLSDQVDAFLMFCIIPMVELIQDTFNANLYSSAEFLRGDYIRADTSMIKIASFKDLVTANDIAIRSMQSTPNEARERNGFDRADDPAADKLYMTKNYMEETDLKGGDVNDNNDENISSS</sequence>
<accession>S0KR44</accession>